<comment type="caution">
    <text evidence="1">The sequence shown here is derived from an EMBL/GenBank/DDBJ whole genome shotgun (WGS) entry which is preliminary data.</text>
</comment>
<dbReference type="Proteomes" id="UP001060085">
    <property type="component" value="Linkage Group LG06"/>
</dbReference>
<accession>A0ACC0AM91</accession>
<proteinExistence type="predicted"/>
<protein>
    <submittedName>
        <fullName evidence="1">Uncharacterized protein</fullName>
    </submittedName>
</protein>
<sequence>MGSLTKFHKLPIIDFTKENIKPNTESWSKVCQQVICALENYGCFVASYPQISIQLHNSLLHGLEELFLLPTQTKMQNKSDKPLYGYVGQIPFIPLYESMGIDYANTQPGIQNFTNLMWPKGNIAFSETMLSYSKLVAELEETVVKMVFEGYGVDEKKYESYLKSINYLSRVMKYREAKANENKLGFVSHTDKSFMSTIHQFQVDGLEVKAKDGEWFGVELSPSSVVVMAGDAIMAWSNNRIHSPHHRVIMGEEGKGDRYSIAQFSFVEGIVETPEEFIDDDHPLQYKPFDHLEFLKFYSKEENRRLECPIKTYCGV</sequence>
<keyword evidence="2" id="KW-1185">Reference proteome</keyword>
<name>A0ACC0AM91_CATRO</name>
<dbReference type="EMBL" id="CM044706">
    <property type="protein sequence ID" value="KAI5660548.1"/>
    <property type="molecule type" value="Genomic_DNA"/>
</dbReference>
<reference evidence="2" key="1">
    <citation type="journal article" date="2023" name="Nat. Plants">
        <title>Single-cell RNA sequencing provides a high-resolution roadmap for understanding the multicellular compartmentation of specialized metabolism.</title>
        <authorList>
            <person name="Sun S."/>
            <person name="Shen X."/>
            <person name="Li Y."/>
            <person name="Li Y."/>
            <person name="Wang S."/>
            <person name="Li R."/>
            <person name="Zhang H."/>
            <person name="Shen G."/>
            <person name="Guo B."/>
            <person name="Wei J."/>
            <person name="Xu J."/>
            <person name="St-Pierre B."/>
            <person name="Chen S."/>
            <person name="Sun C."/>
        </authorList>
    </citation>
    <scope>NUCLEOTIDE SEQUENCE [LARGE SCALE GENOMIC DNA]</scope>
</reference>
<evidence type="ECO:0000313" key="2">
    <source>
        <dbReference type="Proteomes" id="UP001060085"/>
    </source>
</evidence>
<organism evidence="1 2">
    <name type="scientific">Catharanthus roseus</name>
    <name type="common">Madagascar periwinkle</name>
    <name type="synonym">Vinca rosea</name>
    <dbReference type="NCBI Taxonomy" id="4058"/>
    <lineage>
        <taxon>Eukaryota</taxon>
        <taxon>Viridiplantae</taxon>
        <taxon>Streptophyta</taxon>
        <taxon>Embryophyta</taxon>
        <taxon>Tracheophyta</taxon>
        <taxon>Spermatophyta</taxon>
        <taxon>Magnoliopsida</taxon>
        <taxon>eudicotyledons</taxon>
        <taxon>Gunneridae</taxon>
        <taxon>Pentapetalae</taxon>
        <taxon>asterids</taxon>
        <taxon>lamiids</taxon>
        <taxon>Gentianales</taxon>
        <taxon>Apocynaceae</taxon>
        <taxon>Rauvolfioideae</taxon>
        <taxon>Vinceae</taxon>
        <taxon>Catharanthinae</taxon>
        <taxon>Catharanthus</taxon>
    </lineage>
</organism>
<gene>
    <name evidence="1" type="ORF">M9H77_29341</name>
</gene>
<evidence type="ECO:0000313" key="1">
    <source>
        <dbReference type="EMBL" id="KAI5660548.1"/>
    </source>
</evidence>